<feature type="compositionally biased region" description="Polar residues" evidence="3">
    <location>
        <begin position="1"/>
        <end position="23"/>
    </location>
</feature>
<dbReference type="Proteomes" id="UP000188268">
    <property type="component" value="Unassembled WGS sequence"/>
</dbReference>
<dbReference type="PANTHER" id="PTHR46344">
    <property type="entry name" value="OS02G0202900 PROTEIN"/>
    <property type="match status" value="1"/>
</dbReference>
<keyword evidence="2" id="KW-0677">Repeat</keyword>
<protein>
    <submittedName>
        <fullName evidence="4">Kelch repeat type 1</fullName>
    </submittedName>
</protein>
<evidence type="ECO:0000313" key="4">
    <source>
        <dbReference type="EMBL" id="OMO60000.1"/>
    </source>
</evidence>
<dbReference type="SUPFAM" id="SSF117281">
    <property type="entry name" value="Kelch motif"/>
    <property type="match status" value="1"/>
</dbReference>
<dbReference type="EMBL" id="AWWV01013802">
    <property type="protein sequence ID" value="OMO60000.1"/>
    <property type="molecule type" value="Genomic_DNA"/>
</dbReference>
<reference evidence="4 5" key="1">
    <citation type="submission" date="2013-09" db="EMBL/GenBank/DDBJ databases">
        <title>Corchorus capsularis genome sequencing.</title>
        <authorList>
            <person name="Alam M."/>
            <person name="Haque M.S."/>
            <person name="Islam M.S."/>
            <person name="Emdad E.M."/>
            <person name="Islam M.M."/>
            <person name="Ahmed B."/>
            <person name="Halim A."/>
            <person name="Hossen Q.M.M."/>
            <person name="Hossain M.Z."/>
            <person name="Ahmed R."/>
            <person name="Khan M.M."/>
            <person name="Islam R."/>
            <person name="Rashid M.M."/>
            <person name="Khan S.A."/>
            <person name="Rahman M.S."/>
            <person name="Alam M."/>
        </authorList>
    </citation>
    <scope>NUCLEOTIDE SEQUENCE [LARGE SCALE GENOMIC DNA]</scope>
    <source>
        <strain evidence="5">cv. CVL-1</strain>
        <tissue evidence="4">Whole seedling</tissue>
    </source>
</reference>
<evidence type="ECO:0000256" key="1">
    <source>
        <dbReference type="ARBA" id="ARBA00022441"/>
    </source>
</evidence>
<accession>A0A1R3GPS3</accession>
<dbReference type="Gene3D" id="2.120.10.80">
    <property type="entry name" value="Kelch-type beta propeller"/>
    <property type="match status" value="1"/>
</dbReference>
<dbReference type="InterPro" id="IPR006652">
    <property type="entry name" value="Kelch_1"/>
</dbReference>
<evidence type="ECO:0000256" key="3">
    <source>
        <dbReference type="SAM" id="MobiDB-lite"/>
    </source>
</evidence>
<evidence type="ECO:0000256" key="2">
    <source>
        <dbReference type="ARBA" id="ARBA00022737"/>
    </source>
</evidence>
<feature type="compositionally biased region" description="Basic and acidic residues" evidence="3">
    <location>
        <begin position="24"/>
        <end position="38"/>
    </location>
</feature>
<gene>
    <name evidence="4" type="ORF">CCACVL1_24476</name>
</gene>
<keyword evidence="5" id="KW-1185">Reference proteome</keyword>
<keyword evidence="1" id="KW-0880">Kelch repeat</keyword>
<dbReference type="InterPro" id="IPR015915">
    <property type="entry name" value="Kelch-typ_b-propeller"/>
</dbReference>
<dbReference type="AlphaFoldDB" id="A0A1R3GPS3"/>
<evidence type="ECO:0000313" key="5">
    <source>
        <dbReference type="Proteomes" id="UP000188268"/>
    </source>
</evidence>
<dbReference type="Gramene" id="OMO60000">
    <property type="protein sequence ID" value="OMO60000"/>
    <property type="gene ID" value="CCACVL1_24476"/>
</dbReference>
<feature type="region of interest" description="Disordered" evidence="3">
    <location>
        <begin position="1"/>
        <end position="38"/>
    </location>
</feature>
<dbReference type="PANTHER" id="PTHR46344:SF27">
    <property type="entry name" value="KELCH REPEAT SUPERFAMILY PROTEIN"/>
    <property type="match status" value="1"/>
</dbReference>
<name>A0A1R3GPS3_COCAP</name>
<sequence>MSQLTPLANRTARQCLKPSTVSSDGDHRKVDTTKSDDEKETEHEKASFFLLYEWLQSRRFCITWHAFNLKKKKTTSRSLFWEIPRSLDTNKSVEINVCPSADALGSVIYLIGGCCGYPIYECYQGRINPHFHNSLVYLDTLQPDDGWREATPMISDRNLPTVVAVDGKIFAFGALFRRLSPQPLVEVYDPRDNSWTPLPDYHCLMVPRVCMPVAVHDKQLCFSLTGIPSIH</sequence>
<organism evidence="4 5">
    <name type="scientific">Corchorus capsularis</name>
    <name type="common">Jute</name>
    <dbReference type="NCBI Taxonomy" id="210143"/>
    <lineage>
        <taxon>Eukaryota</taxon>
        <taxon>Viridiplantae</taxon>
        <taxon>Streptophyta</taxon>
        <taxon>Embryophyta</taxon>
        <taxon>Tracheophyta</taxon>
        <taxon>Spermatophyta</taxon>
        <taxon>Magnoliopsida</taxon>
        <taxon>eudicotyledons</taxon>
        <taxon>Gunneridae</taxon>
        <taxon>Pentapetalae</taxon>
        <taxon>rosids</taxon>
        <taxon>malvids</taxon>
        <taxon>Malvales</taxon>
        <taxon>Malvaceae</taxon>
        <taxon>Grewioideae</taxon>
        <taxon>Apeibeae</taxon>
        <taxon>Corchorus</taxon>
    </lineage>
</organism>
<dbReference type="Pfam" id="PF01344">
    <property type="entry name" value="Kelch_1"/>
    <property type="match status" value="1"/>
</dbReference>
<comment type="caution">
    <text evidence="4">The sequence shown here is derived from an EMBL/GenBank/DDBJ whole genome shotgun (WGS) entry which is preliminary data.</text>
</comment>
<proteinExistence type="predicted"/>